<accession>K2KK15</accession>
<dbReference type="PRINTS" id="PR01346">
    <property type="entry name" value="HELNAPAPROT"/>
</dbReference>
<dbReference type="Pfam" id="PF00210">
    <property type="entry name" value="Ferritin"/>
    <property type="match status" value="1"/>
</dbReference>
<evidence type="ECO:0000313" key="5">
    <source>
        <dbReference type="Proteomes" id="UP000014115"/>
    </source>
</evidence>
<dbReference type="Gene3D" id="1.20.1260.10">
    <property type="match status" value="1"/>
</dbReference>
<dbReference type="GO" id="GO:0003677">
    <property type="term" value="F:DNA binding"/>
    <property type="evidence" value="ECO:0007669"/>
    <property type="project" value="UniProtKB-KW"/>
</dbReference>
<dbReference type="eggNOG" id="COG0783">
    <property type="taxonomic scope" value="Bacteria"/>
</dbReference>
<dbReference type="SUPFAM" id="SSF47240">
    <property type="entry name" value="Ferritin-like"/>
    <property type="match status" value="1"/>
</dbReference>
<dbReference type="InterPro" id="IPR008331">
    <property type="entry name" value="Ferritin_DPS_dom"/>
</dbReference>
<name>K2KK15_9GAMM</name>
<dbReference type="InterPro" id="IPR023188">
    <property type="entry name" value="DPS_DNA-bd_CS"/>
</dbReference>
<dbReference type="CDD" id="cd01043">
    <property type="entry name" value="DPS"/>
    <property type="match status" value="1"/>
</dbReference>
<dbReference type="PIRSF" id="PIRSF005900">
    <property type="entry name" value="Dps"/>
    <property type="match status" value="1"/>
</dbReference>
<reference evidence="4 5" key="1">
    <citation type="journal article" date="2012" name="J. Bacteriol.">
        <title>Genome Sequence of Idiomarina xiamenensis Type Strain 10-D-4.</title>
        <authorList>
            <person name="Lai Q."/>
            <person name="Wang L."/>
            <person name="Wang W."/>
            <person name="Shao Z."/>
        </authorList>
    </citation>
    <scope>NUCLEOTIDE SEQUENCE [LARGE SCALE GENOMIC DNA]</scope>
    <source>
        <strain evidence="4 5">10-D-4</strain>
    </source>
</reference>
<dbReference type="InterPro" id="IPR012347">
    <property type="entry name" value="Ferritin-like"/>
</dbReference>
<sequence length="174" mass="19111">MSKGNPSSKVAGFTAPGMSDKAAQQVIELLDQRMVALIDLQLTLKHIHWNVVGPNFIGVHEMLDPQVETIREMTDTVAERIATLGGVPVGTPKALVERRSWQDYEVGKGLVSEHLTALDKVYNGVNADHRQAIEKLAELDAVSEDILTGQLADLEQFQWFVRAHIESSSGQLKG</sequence>
<dbReference type="GO" id="GO:0016722">
    <property type="term" value="F:oxidoreductase activity, acting on metal ions"/>
    <property type="evidence" value="ECO:0007669"/>
    <property type="project" value="InterPro"/>
</dbReference>
<dbReference type="PROSITE" id="PS00818">
    <property type="entry name" value="DPS_1"/>
    <property type="match status" value="1"/>
</dbReference>
<dbReference type="GO" id="GO:0008199">
    <property type="term" value="F:ferric iron binding"/>
    <property type="evidence" value="ECO:0007669"/>
    <property type="project" value="InterPro"/>
</dbReference>
<dbReference type="InterPro" id="IPR002177">
    <property type="entry name" value="DPS_DNA-bd"/>
</dbReference>
<dbReference type="PANTHER" id="PTHR42932:SF3">
    <property type="entry name" value="DNA PROTECTION DURING STARVATION PROTEIN"/>
    <property type="match status" value="1"/>
</dbReference>
<keyword evidence="4" id="KW-0238">DNA-binding</keyword>
<dbReference type="NCBIfam" id="NF006975">
    <property type="entry name" value="PRK09448.1"/>
    <property type="match status" value="1"/>
</dbReference>
<dbReference type="InterPro" id="IPR009078">
    <property type="entry name" value="Ferritin-like_SF"/>
</dbReference>
<dbReference type="PANTHER" id="PTHR42932">
    <property type="entry name" value="GENERAL STRESS PROTEIN 20U"/>
    <property type="match status" value="1"/>
</dbReference>
<organism evidence="4 5">
    <name type="scientific">Idiomarina xiamenensis 10-D-4</name>
    <dbReference type="NCBI Taxonomy" id="740709"/>
    <lineage>
        <taxon>Bacteria</taxon>
        <taxon>Pseudomonadati</taxon>
        <taxon>Pseudomonadota</taxon>
        <taxon>Gammaproteobacteria</taxon>
        <taxon>Alteromonadales</taxon>
        <taxon>Idiomarinaceae</taxon>
        <taxon>Idiomarina</taxon>
    </lineage>
</organism>
<keyword evidence="5" id="KW-1185">Reference proteome</keyword>
<evidence type="ECO:0000256" key="2">
    <source>
        <dbReference type="RuleBase" id="RU003875"/>
    </source>
</evidence>
<dbReference type="PATRIC" id="fig|740709.3.peg.1809"/>
<dbReference type="OrthoDB" id="9797687at2"/>
<dbReference type="AlphaFoldDB" id="K2KK15"/>
<evidence type="ECO:0000313" key="4">
    <source>
        <dbReference type="EMBL" id="EKE82954.1"/>
    </source>
</evidence>
<dbReference type="STRING" id="740709.A10D4_08944"/>
<proteinExistence type="inferred from homology"/>
<dbReference type="RefSeq" id="WP_008489050.1">
    <property type="nucleotide sequence ID" value="NZ_AMRG01000010.1"/>
</dbReference>
<dbReference type="EMBL" id="AMRG01000010">
    <property type="protein sequence ID" value="EKE82954.1"/>
    <property type="molecule type" value="Genomic_DNA"/>
</dbReference>
<protein>
    <submittedName>
        <fullName evidence="4">Stress response DNA-binding protein Dps</fullName>
    </submittedName>
</protein>
<dbReference type="Proteomes" id="UP000014115">
    <property type="component" value="Unassembled WGS sequence"/>
</dbReference>
<feature type="domain" description="Ferritin/DPS" evidence="3">
    <location>
        <begin position="27"/>
        <end position="166"/>
    </location>
</feature>
<comment type="similarity">
    <text evidence="1 2">Belongs to the Dps family.</text>
</comment>
<evidence type="ECO:0000259" key="3">
    <source>
        <dbReference type="Pfam" id="PF00210"/>
    </source>
</evidence>
<comment type="caution">
    <text evidence="4">The sequence shown here is derived from an EMBL/GenBank/DDBJ whole genome shotgun (WGS) entry which is preliminary data.</text>
</comment>
<gene>
    <name evidence="4" type="ORF">A10D4_08944</name>
</gene>
<evidence type="ECO:0000256" key="1">
    <source>
        <dbReference type="ARBA" id="ARBA00009497"/>
    </source>
</evidence>